<feature type="region of interest" description="Disordered" evidence="3">
    <location>
        <begin position="249"/>
        <end position="311"/>
    </location>
</feature>
<keyword evidence="1" id="KW-0863">Zinc-finger</keyword>
<dbReference type="PROSITE" id="PS50103">
    <property type="entry name" value="ZF_C3H1"/>
    <property type="match status" value="1"/>
</dbReference>
<dbReference type="InterPro" id="IPR000571">
    <property type="entry name" value="Znf_CCCH"/>
</dbReference>
<protein>
    <recommendedName>
        <fullName evidence="4">C3H1-type domain-containing protein</fullName>
    </recommendedName>
</protein>
<dbReference type="GO" id="GO:0008270">
    <property type="term" value="F:zinc ion binding"/>
    <property type="evidence" value="ECO:0007669"/>
    <property type="project" value="UniProtKB-KW"/>
</dbReference>
<dbReference type="PhylomeDB" id="B4MY61"/>
<evidence type="ECO:0000259" key="4">
    <source>
        <dbReference type="PROSITE" id="PS50103"/>
    </source>
</evidence>
<feature type="region of interest" description="Disordered" evidence="3">
    <location>
        <begin position="981"/>
        <end position="1008"/>
    </location>
</feature>
<feature type="coiled-coil region" evidence="2">
    <location>
        <begin position="29"/>
        <end position="63"/>
    </location>
</feature>
<sequence>MVVDGVVIIVPEDDGDREEGEIVDEFEMIMSSEDEEFKLRARIQQLEENNKDVERMEMMLSTNLATSTQYNYEKPFGRYNSQHIAPVQVLSDVSSQSDSEYESQRKYCKHKIKRMDSKRHEGPARSVSSVSRTVVGGGSVNYRRHWPYVPRRSKLKPHVKQQRRPKQTYNHHKSNYYPHHQDNISVDSMDEDDEVYQYDCNDGDEDGDDDTLARINRLKLSRKKLRVALAREGTNELMCGQYKHSLKERLLGRRREKSPSPIPLSSRHRNKEFKHESEMQLPELAQEADDDEGVARSTNSDNNNHEHPNEDPAELKLRLIALKSAILKKHLARKKRDAERAYSPTDMINRVHPTISNDCDIDDLMEISPAASPERVPSPVPPPPQIDFEQTVDTKPVDMDLVETDSDDQRRMDSWNPWPNNYNSIHAAGGSFRCFMPSIPVPNVSVPIVIDDNEDGDVEDELAYHHRHHKRKVRLQSYDDDEVAPPPPPFNIPHMQIVDMDDDNDNARDGLNVVEDSFTDIQSISMDNSQTRQSFQSTDDEAGELRAMLLSNLKPSKETQQPQPVPAPVPASVSATVPASLPSPEVVTNDHDSDDPEALRSLLLSSIASKKKTTVIYQHREVLSPNERLKNAVKRFQEVPLPALVPSVPVVPMPVPPHPSIVNVPPEATETTSEISQEVVPVISLDIPPEISPDPPSEVPSEIPLGTPSEIPPEIPLEIPSEIIVPETPAAKIPQNIIKIVKPNKVINKKTAIKRKMVTEEAVTRPSTLLVKETSAPLLGHNSSGGSSMATTARLITTVEPGSIKVKKLIISLGESSAGSDDELELSSCYASYATTYTDNASPLSLAMGSNSASTTRSNTPNSEILEQSQSNNSNPNLRRTVINEYFEKKLDDFLKQARSKVPTGVMPIAESAEKEQQQVLEKVVKLKAANGIASSATVSSAGTQTKPKTTPGAVRHLPVASQKEYLRLIERMRLLEKRKATIETNNSTATEKTTASTTSSPKGDPKANGIVAAAIEPSKSAVEPPSTSKAGLTTQQAKESRLKAFENSFNKIGGSMITNLEKSMQMVAEAKQSKITRLRCAHRLKELHAEMQAVKLSVKQEEAKLARIQPEIQASHEIIISLKLKRNKLYNAAMELGKGLRGDDYRLMDEDKPTIVKKSSTLSKEIRLYNSIVKYDDLDQLIQHENKAGQSEQMDNDNNEQTVEMANETEPLPSSSPIQSIETTQITTAAASRLDNQPQEEQKEDQKEEPEPESVPEPIVPPINEEMVDIQKPPVTTPRFMRELREDDEKDVDEKPFESKYLTEYRTPMSRNYNSQLDVNATICPFDLMGRCEDGDCPYLHLSQVEGTATPDP</sequence>
<organism evidence="5 6">
    <name type="scientific">Drosophila willistoni</name>
    <name type="common">Fruit fly</name>
    <dbReference type="NCBI Taxonomy" id="7260"/>
    <lineage>
        <taxon>Eukaryota</taxon>
        <taxon>Metazoa</taxon>
        <taxon>Ecdysozoa</taxon>
        <taxon>Arthropoda</taxon>
        <taxon>Hexapoda</taxon>
        <taxon>Insecta</taxon>
        <taxon>Pterygota</taxon>
        <taxon>Neoptera</taxon>
        <taxon>Endopterygota</taxon>
        <taxon>Diptera</taxon>
        <taxon>Brachycera</taxon>
        <taxon>Muscomorpha</taxon>
        <taxon>Ephydroidea</taxon>
        <taxon>Drosophilidae</taxon>
        <taxon>Drosophila</taxon>
        <taxon>Sophophora</taxon>
    </lineage>
</organism>
<dbReference type="Proteomes" id="UP000007798">
    <property type="component" value="Unassembled WGS sequence"/>
</dbReference>
<feature type="compositionally biased region" description="Basic residues" evidence="3">
    <location>
        <begin position="155"/>
        <end position="174"/>
    </location>
</feature>
<feature type="domain" description="C3H1-type" evidence="4">
    <location>
        <begin position="1319"/>
        <end position="1345"/>
    </location>
</feature>
<evidence type="ECO:0000256" key="2">
    <source>
        <dbReference type="SAM" id="Coils"/>
    </source>
</evidence>
<feature type="region of interest" description="Disordered" evidence="3">
    <location>
        <begin position="848"/>
        <end position="877"/>
    </location>
</feature>
<dbReference type="FunCoup" id="B4MY61">
    <property type="interactions" value="8"/>
</dbReference>
<feature type="region of interest" description="Disordered" evidence="3">
    <location>
        <begin position="155"/>
        <end position="182"/>
    </location>
</feature>
<dbReference type="OMA" id="CFMPNSL"/>
<dbReference type="EMBL" id="CH963894">
    <property type="protein sequence ID" value="EDW77050.1"/>
    <property type="molecule type" value="Genomic_DNA"/>
</dbReference>
<feature type="compositionally biased region" description="Basic residues" evidence="3">
    <location>
        <begin position="465"/>
        <end position="474"/>
    </location>
</feature>
<keyword evidence="6" id="KW-1185">Reference proteome</keyword>
<keyword evidence="1" id="KW-0479">Metal-binding</keyword>
<dbReference type="eggNOG" id="ENOG502SEVV">
    <property type="taxonomic scope" value="Eukaryota"/>
</dbReference>
<dbReference type="InParanoid" id="B4MY61"/>
<feature type="region of interest" description="Disordered" evidence="3">
    <location>
        <begin position="1232"/>
        <end position="1263"/>
    </location>
</feature>
<proteinExistence type="predicted"/>
<evidence type="ECO:0000313" key="5">
    <source>
        <dbReference type="EMBL" id="EDW77050.1"/>
    </source>
</evidence>
<evidence type="ECO:0000256" key="1">
    <source>
        <dbReference type="PROSITE-ProRule" id="PRU00723"/>
    </source>
</evidence>
<evidence type="ECO:0000256" key="3">
    <source>
        <dbReference type="SAM" id="MobiDB-lite"/>
    </source>
</evidence>
<feature type="compositionally biased region" description="Low complexity" evidence="3">
    <location>
        <begin position="984"/>
        <end position="1001"/>
    </location>
</feature>
<evidence type="ECO:0000313" key="6">
    <source>
        <dbReference type="Proteomes" id="UP000007798"/>
    </source>
</evidence>
<keyword evidence="2" id="KW-0175">Coiled coil</keyword>
<dbReference type="HOGENOM" id="CLU_003351_0_0_1"/>
<feature type="zinc finger region" description="C3H1-type" evidence="1">
    <location>
        <begin position="1319"/>
        <end position="1345"/>
    </location>
</feature>
<reference evidence="5 6" key="1">
    <citation type="journal article" date="2007" name="Nature">
        <title>Evolution of genes and genomes on the Drosophila phylogeny.</title>
        <authorList>
            <consortium name="Drosophila 12 Genomes Consortium"/>
            <person name="Clark A.G."/>
            <person name="Eisen M.B."/>
            <person name="Smith D.R."/>
            <person name="Bergman C.M."/>
            <person name="Oliver B."/>
            <person name="Markow T.A."/>
            <person name="Kaufman T.C."/>
            <person name="Kellis M."/>
            <person name="Gelbart W."/>
            <person name="Iyer V.N."/>
            <person name="Pollard D.A."/>
            <person name="Sackton T.B."/>
            <person name="Larracuente A.M."/>
            <person name="Singh N.D."/>
            <person name="Abad J.P."/>
            <person name="Abt D.N."/>
            <person name="Adryan B."/>
            <person name="Aguade M."/>
            <person name="Akashi H."/>
            <person name="Anderson W.W."/>
            <person name="Aquadro C.F."/>
            <person name="Ardell D.H."/>
            <person name="Arguello R."/>
            <person name="Artieri C.G."/>
            <person name="Barbash D.A."/>
            <person name="Barker D."/>
            <person name="Barsanti P."/>
            <person name="Batterham P."/>
            <person name="Batzoglou S."/>
            <person name="Begun D."/>
            <person name="Bhutkar A."/>
            <person name="Blanco E."/>
            <person name="Bosak S.A."/>
            <person name="Bradley R.K."/>
            <person name="Brand A.D."/>
            <person name="Brent M.R."/>
            <person name="Brooks A.N."/>
            <person name="Brown R.H."/>
            <person name="Butlin R.K."/>
            <person name="Caggese C."/>
            <person name="Calvi B.R."/>
            <person name="Bernardo de Carvalho A."/>
            <person name="Caspi A."/>
            <person name="Castrezana S."/>
            <person name="Celniker S.E."/>
            <person name="Chang J.L."/>
            <person name="Chapple C."/>
            <person name="Chatterji S."/>
            <person name="Chinwalla A."/>
            <person name="Civetta A."/>
            <person name="Clifton S.W."/>
            <person name="Comeron J.M."/>
            <person name="Costello J.C."/>
            <person name="Coyne J.A."/>
            <person name="Daub J."/>
            <person name="David R.G."/>
            <person name="Delcher A.L."/>
            <person name="Delehaunty K."/>
            <person name="Do C.B."/>
            <person name="Ebling H."/>
            <person name="Edwards K."/>
            <person name="Eickbush T."/>
            <person name="Evans J.D."/>
            <person name="Filipski A."/>
            <person name="Findeiss S."/>
            <person name="Freyhult E."/>
            <person name="Fulton L."/>
            <person name="Fulton R."/>
            <person name="Garcia A.C."/>
            <person name="Gardiner A."/>
            <person name="Garfield D.A."/>
            <person name="Garvin B.E."/>
            <person name="Gibson G."/>
            <person name="Gilbert D."/>
            <person name="Gnerre S."/>
            <person name="Godfrey J."/>
            <person name="Good R."/>
            <person name="Gotea V."/>
            <person name="Gravely B."/>
            <person name="Greenberg A.J."/>
            <person name="Griffiths-Jones S."/>
            <person name="Gross S."/>
            <person name="Guigo R."/>
            <person name="Gustafson E.A."/>
            <person name="Haerty W."/>
            <person name="Hahn M.W."/>
            <person name="Halligan D.L."/>
            <person name="Halpern A.L."/>
            <person name="Halter G.M."/>
            <person name="Han M.V."/>
            <person name="Heger A."/>
            <person name="Hillier L."/>
            <person name="Hinrichs A.S."/>
            <person name="Holmes I."/>
            <person name="Hoskins R.A."/>
            <person name="Hubisz M.J."/>
            <person name="Hultmark D."/>
            <person name="Huntley M.A."/>
            <person name="Jaffe D.B."/>
            <person name="Jagadeeshan S."/>
            <person name="Jeck W.R."/>
            <person name="Johnson J."/>
            <person name="Jones C.D."/>
            <person name="Jordan W.C."/>
            <person name="Karpen G.H."/>
            <person name="Kataoka E."/>
            <person name="Keightley P.D."/>
            <person name="Kheradpour P."/>
            <person name="Kirkness E.F."/>
            <person name="Koerich L.B."/>
            <person name="Kristiansen K."/>
            <person name="Kudrna D."/>
            <person name="Kulathinal R.J."/>
            <person name="Kumar S."/>
            <person name="Kwok R."/>
            <person name="Lander E."/>
            <person name="Langley C.H."/>
            <person name="Lapoint R."/>
            <person name="Lazzaro B.P."/>
            <person name="Lee S.J."/>
            <person name="Levesque L."/>
            <person name="Li R."/>
            <person name="Lin C.F."/>
            <person name="Lin M.F."/>
            <person name="Lindblad-Toh K."/>
            <person name="Llopart A."/>
            <person name="Long M."/>
            <person name="Low L."/>
            <person name="Lozovsky E."/>
            <person name="Lu J."/>
            <person name="Luo M."/>
            <person name="Machado C.A."/>
            <person name="Makalowski W."/>
            <person name="Marzo M."/>
            <person name="Matsuda M."/>
            <person name="Matzkin L."/>
            <person name="McAllister B."/>
            <person name="McBride C.S."/>
            <person name="McKernan B."/>
            <person name="McKernan K."/>
            <person name="Mendez-Lago M."/>
            <person name="Minx P."/>
            <person name="Mollenhauer M.U."/>
            <person name="Montooth K."/>
            <person name="Mount S.M."/>
            <person name="Mu X."/>
            <person name="Myers E."/>
            <person name="Negre B."/>
            <person name="Newfeld S."/>
            <person name="Nielsen R."/>
            <person name="Noor M.A."/>
            <person name="O'Grady P."/>
            <person name="Pachter L."/>
            <person name="Papaceit M."/>
            <person name="Parisi M.J."/>
            <person name="Parisi M."/>
            <person name="Parts L."/>
            <person name="Pedersen J.S."/>
            <person name="Pesole G."/>
            <person name="Phillippy A.M."/>
            <person name="Ponting C.P."/>
            <person name="Pop M."/>
            <person name="Porcelli D."/>
            <person name="Powell J.R."/>
            <person name="Prohaska S."/>
            <person name="Pruitt K."/>
            <person name="Puig M."/>
            <person name="Quesneville H."/>
            <person name="Ram K.R."/>
            <person name="Rand D."/>
            <person name="Rasmussen M.D."/>
            <person name="Reed L.K."/>
            <person name="Reenan R."/>
            <person name="Reily A."/>
            <person name="Remington K.A."/>
            <person name="Rieger T.T."/>
            <person name="Ritchie M.G."/>
            <person name="Robin C."/>
            <person name="Rogers Y.H."/>
            <person name="Rohde C."/>
            <person name="Rozas J."/>
            <person name="Rubenfield M.J."/>
            <person name="Ruiz A."/>
            <person name="Russo S."/>
            <person name="Salzberg S.L."/>
            <person name="Sanchez-Gracia A."/>
            <person name="Saranga D.J."/>
            <person name="Sato H."/>
            <person name="Schaeffer S.W."/>
            <person name="Schatz M.C."/>
            <person name="Schlenke T."/>
            <person name="Schwartz R."/>
            <person name="Segarra C."/>
            <person name="Singh R.S."/>
            <person name="Sirot L."/>
            <person name="Sirota M."/>
            <person name="Sisneros N.B."/>
            <person name="Smith C.D."/>
            <person name="Smith T.F."/>
            <person name="Spieth J."/>
            <person name="Stage D.E."/>
            <person name="Stark A."/>
            <person name="Stephan W."/>
            <person name="Strausberg R.L."/>
            <person name="Strempel S."/>
            <person name="Sturgill D."/>
            <person name="Sutton G."/>
            <person name="Sutton G.G."/>
            <person name="Tao W."/>
            <person name="Teichmann S."/>
            <person name="Tobari Y.N."/>
            <person name="Tomimura Y."/>
            <person name="Tsolas J.M."/>
            <person name="Valente V.L."/>
            <person name="Venter E."/>
            <person name="Venter J.C."/>
            <person name="Vicario S."/>
            <person name="Vieira F.G."/>
            <person name="Vilella A.J."/>
            <person name="Villasante A."/>
            <person name="Walenz B."/>
            <person name="Wang J."/>
            <person name="Wasserman M."/>
            <person name="Watts T."/>
            <person name="Wilson D."/>
            <person name="Wilson R.K."/>
            <person name="Wing R.A."/>
            <person name="Wolfner M.F."/>
            <person name="Wong A."/>
            <person name="Wong G.K."/>
            <person name="Wu C.I."/>
            <person name="Wu G."/>
            <person name="Yamamoto D."/>
            <person name="Yang H.P."/>
            <person name="Yang S.P."/>
            <person name="Yorke J.A."/>
            <person name="Yoshida K."/>
            <person name="Zdobnov E."/>
            <person name="Zhang P."/>
            <person name="Zhang Y."/>
            <person name="Zimin A.V."/>
            <person name="Baldwin J."/>
            <person name="Abdouelleil A."/>
            <person name="Abdulkadir J."/>
            <person name="Abebe A."/>
            <person name="Abera B."/>
            <person name="Abreu J."/>
            <person name="Acer S.C."/>
            <person name="Aftuck L."/>
            <person name="Alexander A."/>
            <person name="An P."/>
            <person name="Anderson E."/>
            <person name="Anderson S."/>
            <person name="Arachi H."/>
            <person name="Azer M."/>
            <person name="Bachantsang P."/>
            <person name="Barry A."/>
            <person name="Bayul T."/>
            <person name="Berlin A."/>
            <person name="Bessette D."/>
            <person name="Bloom T."/>
            <person name="Blye J."/>
            <person name="Boguslavskiy L."/>
            <person name="Bonnet C."/>
            <person name="Boukhgalter B."/>
            <person name="Bourzgui I."/>
            <person name="Brown A."/>
            <person name="Cahill P."/>
            <person name="Channer S."/>
            <person name="Cheshatsang Y."/>
            <person name="Chuda L."/>
            <person name="Citroen M."/>
            <person name="Collymore A."/>
            <person name="Cooke P."/>
            <person name="Costello M."/>
            <person name="D'Aco K."/>
            <person name="Daza R."/>
            <person name="De Haan G."/>
            <person name="DeGray S."/>
            <person name="DeMaso C."/>
            <person name="Dhargay N."/>
            <person name="Dooley K."/>
            <person name="Dooley E."/>
            <person name="Doricent M."/>
            <person name="Dorje P."/>
            <person name="Dorjee K."/>
            <person name="Dupes A."/>
            <person name="Elong R."/>
            <person name="Falk J."/>
            <person name="Farina A."/>
            <person name="Faro S."/>
            <person name="Ferguson D."/>
            <person name="Fisher S."/>
            <person name="Foley C.D."/>
            <person name="Franke A."/>
            <person name="Friedrich D."/>
            <person name="Gadbois L."/>
            <person name="Gearin G."/>
            <person name="Gearin C.R."/>
            <person name="Giannoukos G."/>
            <person name="Goode T."/>
            <person name="Graham J."/>
            <person name="Grandbois E."/>
            <person name="Grewal S."/>
            <person name="Gyaltsen K."/>
            <person name="Hafez N."/>
            <person name="Hagos B."/>
            <person name="Hall J."/>
            <person name="Henson C."/>
            <person name="Hollinger A."/>
            <person name="Honan T."/>
            <person name="Huard M.D."/>
            <person name="Hughes L."/>
            <person name="Hurhula B."/>
            <person name="Husby M.E."/>
            <person name="Kamat A."/>
            <person name="Kanga B."/>
            <person name="Kashin S."/>
            <person name="Khazanovich D."/>
            <person name="Kisner P."/>
            <person name="Lance K."/>
            <person name="Lara M."/>
            <person name="Lee W."/>
            <person name="Lennon N."/>
            <person name="Letendre F."/>
            <person name="LeVine R."/>
            <person name="Lipovsky A."/>
            <person name="Liu X."/>
            <person name="Liu J."/>
            <person name="Liu S."/>
            <person name="Lokyitsang T."/>
            <person name="Lokyitsang Y."/>
            <person name="Lubonja R."/>
            <person name="Lui A."/>
            <person name="MacDonald P."/>
            <person name="Magnisalis V."/>
            <person name="Maru K."/>
            <person name="Matthews C."/>
            <person name="McCusker W."/>
            <person name="McDonough S."/>
            <person name="Mehta T."/>
            <person name="Meldrim J."/>
            <person name="Meneus L."/>
            <person name="Mihai O."/>
            <person name="Mihalev A."/>
            <person name="Mihova T."/>
            <person name="Mittelman R."/>
            <person name="Mlenga V."/>
            <person name="Montmayeur A."/>
            <person name="Mulrain L."/>
            <person name="Navidi A."/>
            <person name="Naylor J."/>
            <person name="Negash T."/>
            <person name="Nguyen T."/>
            <person name="Nguyen N."/>
            <person name="Nicol R."/>
            <person name="Norbu C."/>
            <person name="Norbu N."/>
            <person name="Novod N."/>
            <person name="O'Neill B."/>
            <person name="Osman S."/>
            <person name="Markiewicz E."/>
            <person name="Oyono O.L."/>
            <person name="Patti C."/>
            <person name="Phunkhang P."/>
            <person name="Pierre F."/>
            <person name="Priest M."/>
            <person name="Raghuraman S."/>
            <person name="Rege F."/>
            <person name="Reyes R."/>
            <person name="Rise C."/>
            <person name="Rogov P."/>
            <person name="Ross K."/>
            <person name="Ryan E."/>
            <person name="Settipalli S."/>
            <person name="Shea T."/>
            <person name="Sherpa N."/>
            <person name="Shi L."/>
            <person name="Shih D."/>
            <person name="Sparrow T."/>
            <person name="Spaulding J."/>
            <person name="Stalker J."/>
            <person name="Stange-Thomann N."/>
            <person name="Stavropoulos S."/>
            <person name="Stone C."/>
            <person name="Strader C."/>
            <person name="Tesfaye S."/>
            <person name="Thomson T."/>
            <person name="Thoulutsang Y."/>
            <person name="Thoulutsang D."/>
            <person name="Topham K."/>
            <person name="Topping I."/>
            <person name="Tsamla T."/>
            <person name="Vassiliev H."/>
            <person name="Vo A."/>
            <person name="Wangchuk T."/>
            <person name="Wangdi T."/>
            <person name="Weiand M."/>
            <person name="Wilkinson J."/>
            <person name="Wilson A."/>
            <person name="Yadav S."/>
            <person name="Young G."/>
            <person name="Yu Q."/>
            <person name="Zembek L."/>
            <person name="Zhong D."/>
            <person name="Zimmer A."/>
            <person name="Zwirko Z."/>
            <person name="Jaffe D.B."/>
            <person name="Alvarez P."/>
            <person name="Brockman W."/>
            <person name="Butler J."/>
            <person name="Chin C."/>
            <person name="Gnerre S."/>
            <person name="Grabherr M."/>
            <person name="Kleber M."/>
            <person name="Mauceli E."/>
            <person name="MacCallum I."/>
        </authorList>
    </citation>
    <scope>NUCLEOTIDE SEQUENCE [LARGE SCALE GENOMIC DNA]</scope>
    <source>
        <strain evidence="6">Tucson 14030-0811.24</strain>
    </source>
</reference>
<name>B4MY61_DROWI</name>
<dbReference type="OrthoDB" id="8197317at2759"/>
<feature type="compositionally biased region" description="Low complexity" evidence="3">
    <location>
        <begin position="570"/>
        <end position="584"/>
    </location>
</feature>
<accession>B4MY61</accession>
<feature type="region of interest" description="Disordered" evidence="3">
    <location>
        <begin position="556"/>
        <end position="594"/>
    </location>
</feature>
<feature type="region of interest" description="Disordered" evidence="3">
    <location>
        <begin position="465"/>
        <end position="486"/>
    </location>
</feature>
<dbReference type="STRING" id="7260.B4MY61"/>
<dbReference type="KEGG" id="dwi:6643430"/>
<gene>
    <name evidence="5" type="primary">Dwil\GK22133</name>
    <name evidence="5" type="ORF">Dwil_GK22133</name>
</gene>
<keyword evidence="1" id="KW-0862">Zinc</keyword>